<reference evidence="1 2" key="1">
    <citation type="submission" date="2017-09" db="EMBL/GenBank/DDBJ databases">
        <title>Sphingomonas spermidinifaciens 9NM-10, whole genome shotgun sequence.</title>
        <authorList>
            <person name="Feng G."/>
            <person name="Zhu H."/>
        </authorList>
    </citation>
    <scope>NUCLEOTIDE SEQUENCE [LARGE SCALE GENOMIC DNA]</scope>
    <source>
        <strain evidence="1 2">9NM-10</strain>
    </source>
</reference>
<dbReference type="RefSeq" id="WP_096342464.1">
    <property type="nucleotide sequence ID" value="NZ_NWMW01000001.1"/>
</dbReference>
<dbReference type="Proteomes" id="UP000218366">
    <property type="component" value="Unassembled WGS sequence"/>
</dbReference>
<name>A0A2A4B8F9_9SPHN</name>
<evidence type="ECO:0000313" key="2">
    <source>
        <dbReference type="Proteomes" id="UP000218366"/>
    </source>
</evidence>
<proteinExistence type="predicted"/>
<comment type="caution">
    <text evidence="1">The sequence shown here is derived from an EMBL/GenBank/DDBJ whole genome shotgun (WGS) entry which is preliminary data.</text>
</comment>
<sequence>MDLSGRFAPGNGAPAGLASLAMLLAGAAGRQAATPTARLAARLSSVGTTGRGFGAFERQTALMLRSMGHG</sequence>
<keyword evidence="2" id="KW-1185">Reference proteome</keyword>
<dbReference type="EMBL" id="NWMW01000001">
    <property type="protein sequence ID" value="PCD04069.1"/>
    <property type="molecule type" value="Genomic_DNA"/>
</dbReference>
<evidence type="ECO:0000313" key="1">
    <source>
        <dbReference type="EMBL" id="PCD04069.1"/>
    </source>
</evidence>
<protein>
    <submittedName>
        <fullName evidence="1">Uncharacterized protein</fullName>
    </submittedName>
</protein>
<accession>A0A2A4B8F9</accession>
<organism evidence="1 2">
    <name type="scientific">Sphingomonas spermidinifaciens</name>
    <dbReference type="NCBI Taxonomy" id="1141889"/>
    <lineage>
        <taxon>Bacteria</taxon>
        <taxon>Pseudomonadati</taxon>
        <taxon>Pseudomonadota</taxon>
        <taxon>Alphaproteobacteria</taxon>
        <taxon>Sphingomonadales</taxon>
        <taxon>Sphingomonadaceae</taxon>
        <taxon>Sphingomonas</taxon>
    </lineage>
</organism>
<gene>
    <name evidence="1" type="ORF">COC42_07120</name>
</gene>
<dbReference type="AlphaFoldDB" id="A0A2A4B8F9"/>